<dbReference type="Gene3D" id="2.130.10.10">
    <property type="entry name" value="YVTN repeat-like/Quinoprotein amine dehydrogenase"/>
    <property type="match status" value="1"/>
</dbReference>
<reference evidence="5" key="2">
    <citation type="submission" date="2015-01" db="EMBL/GenBank/DDBJ databases">
        <title>Evolutionary Origins and Diversification of the Mycorrhizal Mutualists.</title>
        <authorList>
            <consortium name="DOE Joint Genome Institute"/>
            <consortium name="Mycorrhizal Genomics Consortium"/>
            <person name="Kohler A."/>
            <person name="Kuo A."/>
            <person name="Nagy L.G."/>
            <person name="Floudas D."/>
            <person name="Copeland A."/>
            <person name="Barry K.W."/>
            <person name="Cichocki N."/>
            <person name="Veneault-Fourrey C."/>
            <person name="LaButti K."/>
            <person name="Lindquist E.A."/>
            <person name="Lipzen A."/>
            <person name="Lundell T."/>
            <person name="Morin E."/>
            <person name="Murat C."/>
            <person name="Riley R."/>
            <person name="Ohm R."/>
            <person name="Sun H."/>
            <person name="Tunlid A."/>
            <person name="Henrissat B."/>
            <person name="Grigoriev I.V."/>
            <person name="Hibbett D.S."/>
            <person name="Martin F."/>
        </authorList>
    </citation>
    <scope>NUCLEOTIDE SEQUENCE [LARGE SCALE GENOMIC DNA]</scope>
    <source>
        <strain evidence="5">F 1598</strain>
    </source>
</reference>
<sequence length="373" mass="40632">MDVRHQHGTEVYVVRACYNDDASDLVALGGERAVEVLQVTPSSSRVVASFHVGTRITALAWSSRTVSSSSSDQWFLELAAASADFCLHLLTKSASATESIWPFGGGITGHHGKVNDMSFCGGRSEDSHRYVATVSDDKMLMVWDLDPTISSVPVRSPSEDISLSPPPRSQPTAYVIAFPHSLTTINSHPSTGKEFLVSDCRGSIFITDWRSDPDESEQHNWRHSNLVELVEPHALSDAMTGLSVQWTGSAAWRGDTVDIIGATYGSKFSIWDITKLEGGKPSVSGISFPEGGQHFRWCQSYPDYFAISTQCPAKGAVIHVHNMTFIHAQPNAINIATRPHCIRDFDFLATRGIPRIAAAVGREVIIFSIAADS</sequence>
<accession>A0A0C3F886</accession>
<evidence type="ECO:0000256" key="1">
    <source>
        <dbReference type="ARBA" id="ARBA00022574"/>
    </source>
</evidence>
<dbReference type="AlphaFoldDB" id="A0A0C3F886"/>
<feature type="repeat" description="WD" evidence="3">
    <location>
        <begin position="107"/>
        <end position="146"/>
    </location>
</feature>
<dbReference type="HOGENOM" id="CLU_057712_0_0_1"/>
<dbReference type="InterPro" id="IPR037626">
    <property type="entry name" value="NUP37"/>
</dbReference>
<dbReference type="Proteomes" id="UP000054166">
    <property type="component" value="Unassembled WGS sequence"/>
</dbReference>
<organism evidence="4 5">
    <name type="scientific">Piloderma croceum (strain F 1598)</name>
    <dbReference type="NCBI Taxonomy" id="765440"/>
    <lineage>
        <taxon>Eukaryota</taxon>
        <taxon>Fungi</taxon>
        <taxon>Dikarya</taxon>
        <taxon>Basidiomycota</taxon>
        <taxon>Agaricomycotina</taxon>
        <taxon>Agaricomycetes</taxon>
        <taxon>Agaricomycetidae</taxon>
        <taxon>Atheliales</taxon>
        <taxon>Atheliaceae</taxon>
        <taxon>Piloderma</taxon>
    </lineage>
</organism>
<dbReference type="PROSITE" id="PS00678">
    <property type="entry name" value="WD_REPEATS_1"/>
    <property type="match status" value="1"/>
</dbReference>
<proteinExistence type="predicted"/>
<dbReference type="InParanoid" id="A0A0C3F886"/>
<evidence type="ECO:0000313" key="4">
    <source>
        <dbReference type="EMBL" id="KIM80925.1"/>
    </source>
</evidence>
<evidence type="ECO:0000256" key="3">
    <source>
        <dbReference type="PROSITE-ProRule" id="PRU00221"/>
    </source>
</evidence>
<keyword evidence="1 3" id="KW-0853">WD repeat</keyword>
<dbReference type="InterPro" id="IPR019775">
    <property type="entry name" value="WD40_repeat_CS"/>
</dbReference>
<name>A0A0C3F886_PILCF</name>
<dbReference type="InterPro" id="IPR015943">
    <property type="entry name" value="WD40/YVTN_repeat-like_dom_sf"/>
</dbReference>
<dbReference type="OrthoDB" id="340259at2759"/>
<dbReference type="PANTHER" id="PTHR22806:SF0">
    <property type="entry name" value="NUCLEOPORIN NUP37"/>
    <property type="match status" value="1"/>
</dbReference>
<dbReference type="EMBL" id="KN833002">
    <property type="protein sequence ID" value="KIM80925.1"/>
    <property type="molecule type" value="Genomic_DNA"/>
</dbReference>
<gene>
    <name evidence="4" type="ORF">PILCRDRAFT_822228</name>
</gene>
<reference evidence="4 5" key="1">
    <citation type="submission" date="2014-04" db="EMBL/GenBank/DDBJ databases">
        <authorList>
            <consortium name="DOE Joint Genome Institute"/>
            <person name="Kuo A."/>
            <person name="Tarkka M."/>
            <person name="Buscot F."/>
            <person name="Kohler A."/>
            <person name="Nagy L.G."/>
            <person name="Floudas D."/>
            <person name="Copeland A."/>
            <person name="Barry K.W."/>
            <person name="Cichocki N."/>
            <person name="Veneault-Fourrey C."/>
            <person name="LaButti K."/>
            <person name="Lindquist E.A."/>
            <person name="Lipzen A."/>
            <person name="Lundell T."/>
            <person name="Morin E."/>
            <person name="Murat C."/>
            <person name="Sun H."/>
            <person name="Tunlid A."/>
            <person name="Henrissat B."/>
            <person name="Grigoriev I.V."/>
            <person name="Hibbett D.S."/>
            <person name="Martin F."/>
            <person name="Nordberg H.P."/>
            <person name="Cantor M.N."/>
            <person name="Hua S.X."/>
        </authorList>
    </citation>
    <scope>NUCLEOTIDE SEQUENCE [LARGE SCALE GENOMIC DNA]</scope>
    <source>
        <strain evidence="4 5">F 1598</strain>
    </source>
</reference>
<feature type="non-terminal residue" evidence="4">
    <location>
        <position position="1"/>
    </location>
</feature>
<dbReference type="STRING" id="765440.A0A0C3F886"/>
<dbReference type="PANTHER" id="PTHR22806">
    <property type="entry name" value="NUCLEOPORIN NUP37 P37 -RELATED"/>
    <property type="match status" value="1"/>
</dbReference>
<dbReference type="SUPFAM" id="SSF50978">
    <property type="entry name" value="WD40 repeat-like"/>
    <property type="match status" value="1"/>
</dbReference>
<protein>
    <submittedName>
        <fullName evidence="4">Uncharacterized protein</fullName>
    </submittedName>
</protein>
<dbReference type="GO" id="GO:0031080">
    <property type="term" value="C:nuclear pore outer ring"/>
    <property type="evidence" value="ECO:0007669"/>
    <property type="project" value="InterPro"/>
</dbReference>
<dbReference type="PROSITE" id="PS50082">
    <property type="entry name" value="WD_REPEATS_2"/>
    <property type="match status" value="1"/>
</dbReference>
<dbReference type="InterPro" id="IPR001680">
    <property type="entry name" value="WD40_rpt"/>
</dbReference>
<dbReference type="InterPro" id="IPR036322">
    <property type="entry name" value="WD40_repeat_dom_sf"/>
</dbReference>
<dbReference type="FunCoup" id="A0A0C3F886">
    <property type="interactions" value="148"/>
</dbReference>
<evidence type="ECO:0000313" key="5">
    <source>
        <dbReference type="Proteomes" id="UP000054166"/>
    </source>
</evidence>
<keyword evidence="5" id="KW-1185">Reference proteome</keyword>
<evidence type="ECO:0000256" key="2">
    <source>
        <dbReference type="ARBA" id="ARBA00022737"/>
    </source>
</evidence>
<keyword evidence="2" id="KW-0677">Repeat</keyword>